<reference evidence="2 3" key="1">
    <citation type="submission" date="2022-06" db="EMBL/GenBank/DDBJ databases">
        <title>Rhizosaccharibacter gen. nov. sp. nov. KSS12, endophytic bacteria isolated from sugarcane.</title>
        <authorList>
            <person name="Pitiwittayakul N."/>
        </authorList>
    </citation>
    <scope>NUCLEOTIDE SEQUENCE [LARGE SCALE GENOMIC DNA]</scope>
    <source>
        <strain evidence="2 3">KSS12</strain>
    </source>
</reference>
<evidence type="ECO:0000313" key="3">
    <source>
        <dbReference type="Proteomes" id="UP001524547"/>
    </source>
</evidence>
<accession>A0ABT1W0Q6</accession>
<dbReference type="Gene3D" id="3.40.50.1110">
    <property type="entry name" value="SGNH hydrolase"/>
    <property type="match status" value="1"/>
</dbReference>
<dbReference type="InterPro" id="IPR036514">
    <property type="entry name" value="SGNH_hydro_sf"/>
</dbReference>
<dbReference type="InterPro" id="IPR049369">
    <property type="entry name" value="BF1531-like_N"/>
</dbReference>
<dbReference type="NCBIfam" id="TIGR01686">
    <property type="entry name" value="FkbH"/>
    <property type="match status" value="1"/>
</dbReference>
<protein>
    <submittedName>
        <fullName evidence="2">HAD-IIIC family phosphatase</fullName>
    </submittedName>
</protein>
<keyword evidence="3" id="KW-1185">Reference proteome</keyword>
<dbReference type="InterPro" id="IPR010037">
    <property type="entry name" value="FkbH_domain"/>
</dbReference>
<dbReference type="Gene3D" id="3.40.50.1000">
    <property type="entry name" value="HAD superfamily/HAD-like"/>
    <property type="match status" value="1"/>
</dbReference>
<name>A0ABT1W0Q6_9PROT</name>
<dbReference type="Pfam" id="PF21211">
    <property type="entry name" value="FkbH_N"/>
    <property type="match status" value="1"/>
</dbReference>
<dbReference type="EMBL" id="JAMZEJ010000009">
    <property type="protein sequence ID" value="MCQ8242170.1"/>
    <property type="molecule type" value="Genomic_DNA"/>
</dbReference>
<proteinExistence type="predicted"/>
<dbReference type="RefSeq" id="WP_422920924.1">
    <property type="nucleotide sequence ID" value="NZ_JAMZEJ010000009.1"/>
</dbReference>
<dbReference type="InterPro" id="IPR023214">
    <property type="entry name" value="HAD_sf"/>
</dbReference>
<sequence length="632" mass="69226">MSHVALDWLPVPADSRALLRELRAGTAPAGLDAFAQAARHDLDFIQTGRLDHAWQERRAAAGVEASRTLKLAILSSSTTAHLHAGIRVGALRRRLDVEIYQCEYGQFRQELLDPGSALHAFAPDVALVALDAHHLVSSARLEAEGATADAAAARVIAELSGLWRLIRDRLRTPILQQAALPVDPELMGENEHRLAASPAWFLDSFNHALRASASQEGVHLVAVDRHARRHGLLNWHDPAMWHRAKQEIALHAAPFFGDLVGRLLGALRGVSSKVLVLDLDNTVWGGVIGDDGLSGIVLGQGSAAGEAFAAFQRYALMLGQRGVILAVCSKNDEAVAMQAFAEHPEMVLRAPHIASFVANWDDKASNLRRIARELNVGLDSLVFVDDNPFERNLVRRELPIVAVPEVPEDPALVPLRLADAGYFESLDVTGDDRARLQQYQANRQREAMAAEATDLDSYLADLEMRLRWKRFDEIDLARTVQLVNKTNQFNLTTRRIDDEEARAVMNDPDSFGLTFRLVDRYGDNGLIAVVICRREGTAFRIDNWLMSCRVLGRGVEQATLAAVAAEAARAGGDALIGLFAPSAKNGMVREHYDRLGFIRVEADGADDAQAVRYALPLDAVAVDHPAITLQEA</sequence>
<dbReference type="InterPro" id="IPR036412">
    <property type="entry name" value="HAD-like_sf"/>
</dbReference>
<dbReference type="SUPFAM" id="SSF56784">
    <property type="entry name" value="HAD-like"/>
    <property type="match status" value="1"/>
</dbReference>
<evidence type="ECO:0000313" key="2">
    <source>
        <dbReference type="EMBL" id="MCQ8242170.1"/>
    </source>
</evidence>
<gene>
    <name evidence="2" type="ORF">NFI88_15140</name>
</gene>
<dbReference type="InterPro" id="IPR010033">
    <property type="entry name" value="HAD_SF_ppase_IIIC"/>
</dbReference>
<comment type="caution">
    <text evidence="2">The sequence shown here is derived from an EMBL/GenBank/DDBJ whole genome shotgun (WGS) entry which is preliminary data.</text>
</comment>
<dbReference type="NCBIfam" id="TIGR01681">
    <property type="entry name" value="HAD-SF-IIIC"/>
    <property type="match status" value="1"/>
</dbReference>
<organism evidence="2 3">
    <name type="scientific">Rhizosaccharibacter radicis</name>
    <dbReference type="NCBI Taxonomy" id="2782605"/>
    <lineage>
        <taxon>Bacteria</taxon>
        <taxon>Pseudomonadati</taxon>
        <taxon>Pseudomonadota</taxon>
        <taxon>Alphaproteobacteria</taxon>
        <taxon>Acetobacterales</taxon>
        <taxon>Acetobacteraceae</taxon>
        <taxon>Rhizosaccharibacter</taxon>
    </lineage>
</organism>
<evidence type="ECO:0000259" key="1">
    <source>
        <dbReference type="Pfam" id="PF21211"/>
    </source>
</evidence>
<feature type="domain" description="BF1531-like N-terminal" evidence="1">
    <location>
        <begin position="70"/>
        <end position="258"/>
    </location>
</feature>
<dbReference type="Proteomes" id="UP001524547">
    <property type="component" value="Unassembled WGS sequence"/>
</dbReference>